<dbReference type="InterPro" id="IPR043130">
    <property type="entry name" value="CDP-OH_PTrfase_TM_dom"/>
</dbReference>
<evidence type="ECO:0000256" key="9">
    <source>
        <dbReference type="ARBA" id="ARBA00023209"/>
    </source>
</evidence>
<name>A0A0G1Y1F1_9BACT</name>
<comment type="subcellular location">
    <subcellularLocation>
        <location evidence="1">Membrane</location>
        <topology evidence="1">Multi-pass membrane protein</topology>
    </subcellularLocation>
</comment>
<keyword evidence="10" id="KW-1208">Phospholipid metabolism</keyword>
<dbReference type="PROSITE" id="PS00379">
    <property type="entry name" value="CDP_ALCOHOL_P_TRANSF"/>
    <property type="match status" value="1"/>
</dbReference>
<dbReference type="EMBL" id="LCRN01000003">
    <property type="protein sequence ID" value="KKW37056.1"/>
    <property type="molecule type" value="Genomic_DNA"/>
</dbReference>
<evidence type="ECO:0000256" key="1">
    <source>
        <dbReference type="ARBA" id="ARBA00004141"/>
    </source>
</evidence>
<dbReference type="Proteomes" id="UP000033865">
    <property type="component" value="Unassembled WGS sequence"/>
</dbReference>
<feature type="transmembrane region" description="Helical" evidence="12">
    <location>
        <begin position="32"/>
        <end position="48"/>
    </location>
</feature>
<proteinExistence type="inferred from homology"/>
<evidence type="ECO:0000256" key="3">
    <source>
        <dbReference type="ARBA" id="ARBA00022516"/>
    </source>
</evidence>
<keyword evidence="9" id="KW-0594">Phospholipid biosynthesis</keyword>
<gene>
    <name evidence="13" type="ORF">UY82_C0003G0010</name>
</gene>
<evidence type="ECO:0000256" key="10">
    <source>
        <dbReference type="ARBA" id="ARBA00023264"/>
    </source>
</evidence>
<feature type="transmembrane region" description="Helical" evidence="12">
    <location>
        <begin position="148"/>
        <end position="164"/>
    </location>
</feature>
<dbReference type="AlphaFoldDB" id="A0A0G1Y1F1"/>
<comment type="caution">
    <text evidence="13">The sequence shown here is derived from an EMBL/GenBank/DDBJ whole genome shotgun (WGS) entry which is preliminary data.</text>
</comment>
<accession>A0A0G1Y1F1</accession>
<dbReference type="Gene3D" id="1.20.120.1760">
    <property type="match status" value="1"/>
</dbReference>
<dbReference type="GO" id="GO:0008444">
    <property type="term" value="F:CDP-diacylglycerol-glycerol-3-phosphate 3-phosphatidyltransferase activity"/>
    <property type="evidence" value="ECO:0007669"/>
    <property type="project" value="InterPro"/>
</dbReference>
<evidence type="ECO:0000256" key="8">
    <source>
        <dbReference type="ARBA" id="ARBA00023136"/>
    </source>
</evidence>
<dbReference type="InterPro" id="IPR050324">
    <property type="entry name" value="CDP-alcohol_PTase-I"/>
</dbReference>
<keyword evidence="8 12" id="KW-0472">Membrane</keyword>
<evidence type="ECO:0000313" key="13">
    <source>
        <dbReference type="EMBL" id="KKW37056.1"/>
    </source>
</evidence>
<evidence type="ECO:0000256" key="2">
    <source>
        <dbReference type="ARBA" id="ARBA00010441"/>
    </source>
</evidence>
<dbReference type="PANTHER" id="PTHR14269">
    <property type="entry name" value="CDP-DIACYLGLYCEROL--GLYCEROL-3-PHOSPHATE 3-PHOSPHATIDYLTRANSFERASE-RELATED"/>
    <property type="match status" value="1"/>
</dbReference>
<dbReference type="GO" id="GO:0016020">
    <property type="term" value="C:membrane"/>
    <property type="evidence" value="ECO:0007669"/>
    <property type="project" value="UniProtKB-SubCell"/>
</dbReference>
<evidence type="ECO:0000256" key="12">
    <source>
        <dbReference type="SAM" id="Phobius"/>
    </source>
</evidence>
<keyword evidence="4 11" id="KW-0808">Transferase</keyword>
<dbReference type="InterPro" id="IPR048254">
    <property type="entry name" value="CDP_ALCOHOL_P_TRANSF_CS"/>
</dbReference>
<dbReference type="PIRSF" id="PIRSF000847">
    <property type="entry name" value="Phos_ph_gly_syn"/>
    <property type="match status" value="1"/>
</dbReference>
<keyword evidence="7" id="KW-0443">Lipid metabolism</keyword>
<evidence type="ECO:0000256" key="5">
    <source>
        <dbReference type="ARBA" id="ARBA00022692"/>
    </source>
</evidence>
<feature type="transmembrane region" description="Helical" evidence="12">
    <location>
        <begin position="170"/>
        <end position="189"/>
    </location>
</feature>
<dbReference type="InterPro" id="IPR004570">
    <property type="entry name" value="Phosphatidylglycerol_P_synth"/>
</dbReference>
<comment type="similarity">
    <text evidence="2 11">Belongs to the CDP-alcohol phosphatidyltransferase class-I family.</text>
</comment>
<sequence length="191" mass="21853">MKDRHPEDWYPHDYVLRYLTDLFPKWLRPNHITLFRIVMTPVVVWLLFFENYRVGVPLFFLVAFTDALDGTLARTRKQITAWGAFWDPVADKILISLTVLLIVVQHINIYLGLLVIFIELVIITGALVRKRQGAVQHANVWGKIKMSLQVVGVLALLISLWLGVDLFIDISTGTFSLAIVFAIISLFTYGI</sequence>
<feature type="transmembrane region" description="Helical" evidence="12">
    <location>
        <begin position="109"/>
        <end position="128"/>
    </location>
</feature>
<evidence type="ECO:0000256" key="6">
    <source>
        <dbReference type="ARBA" id="ARBA00022989"/>
    </source>
</evidence>
<dbReference type="InterPro" id="IPR000462">
    <property type="entry name" value="CDP-OH_P_trans"/>
</dbReference>
<reference evidence="13 14" key="1">
    <citation type="journal article" date="2015" name="Nature">
        <title>rRNA introns, odd ribosomes, and small enigmatic genomes across a large radiation of phyla.</title>
        <authorList>
            <person name="Brown C.T."/>
            <person name="Hug L.A."/>
            <person name="Thomas B.C."/>
            <person name="Sharon I."/>
            <person name="Castelle C.J."/>
            <person name="Singh A."/>
            <person name="Wilkins M.J."/>
            <person name="Williams K.H."/>
            <person name="Banfield J.F."/>
        </authorList>
    </citation>
    <scope>NUCLEOTIDE SEQUENCE [LARGE SCALE GENOMIC DNA]</scope>
</reference>
<evidence type="ECO:0000256" key="11">
    <source>
        <dbReference type="RuleBase" id="RU003750"/>
    </source>
</evidence>
<evidence type="ECO:0000256" key="7">
    <source>
        <dbReference type="ARBA" id="ARBA00023098"/>
    </source>
</evidence>
<organism evidence="13 14">
    <name type="scientific">Candidatus Uhrbacteria bacterium GW2011_GWC2_53_7</name>
    <dbReference type="NCBI Taxonomy" id="1618986"/>
    <lineage>
        <taxon>Bacteria</taxon>
        <taxon>Candidatus Uhriibacteriota</taxon>
    </lineage>
</organism>
<evidence type="ECO:0000256" key="4">
    <source>
        <dbReference type="ARBA" id="ARBA00022679"/>
    </source>
</evidence>
<keyword evidence="6 12" id="KW-1133">Transmembrane helix</keyword>
<keyword evidence="5 12" id="KW-0812">Transmembrane</keyword>
<feature type="transmembrane region" description="Helical" evidence="12">
    <location>
        <begin position="84"/>
        <end position="103"/>
    </location>
</feature>
<evidence type="ECO:0000313" key="14">
    <source>
        <dbReference type="Proteomes" id="UP000033865"/>
    </source>
</evidence>
<dbReference type="GO" id="GO:0046474">
    <property type="term" value="P:glycerophospholipid biosynthetic process"/>
    <property type="evidence" value="ECO:0007669"/>
    <property type="project" value="TreeGrafter"/>
</dbReference>
<keyword evidence="3" id="KW-0444">Lipid biosynthesis</keyword>
<dbReference type="PANTHER" id="PTHR14269:SF62">
    <property type="entry name" value="CDP-DIACYLGLYCEROL--GLYCEROL-3-PHOSPHATE 3-PHOSPHATIDYLTRANSFERASE 1, CHLOROPLASTIC"/>
    <property type="match status" value="1"/>
</dbReference>
<protein>
    <submittedName>
        <fullName evidence="13">CDP-diacylglycerol-glycerol-3-phosphate 3-phosphatidyltransferase</fullName>
    </submittedName>
</protein>
<dbReference type="Pfam" id="PF01066">
    <property type="entry name" value="CDP-OH_P_transf"/>
    <property type="match status" value="1"/>
</dbReference>